<dbReference type="EMBL" id="JPKR02000003">
    <property type="protein sequence ID" value="KGD72365.1"/>
    <property type="molecule type" value="Genomic_DNA"/>
</dbReference>
<keyword evidence="3" id="KW-1185">Reference proteome</keyword>
<organism evidence="2 3">
    <name type="scientific">Tatumella morbirosei</name>
    <dbReference type="NCBI Taxonomy" id="642227"/>
    <lineage>
        <taxon>Bacteria</taxon>
        <taxon>Pseudomonadati</taxon>
        <taxon>Pseudomonadota</taxon>
        <taxon>Gammaproteobacteria</taxon>
        <taxon>Enterobacterales</taxon>
        <taxon>Erwiniaceae</taxon>
        <taxon>Tatumella</taxon>
    </lineage>
</organism>
<feature type="signal peptide" evidence="1">
    <location>
        <begin position="1"/>
        <end position="20"/>
    </location>
</feature>
<dbReference type="InterPro" id="IPR011990">
    <property type="entry name" value="TPR-like_helical_dom_sf"/>
</dbReference>
<accession>A0A095VCD0</accession>
<dbReference type="eggNOG" id="ENOG50303SX">
    <property type="taxonomic scope" value="Bacteria"/>
</dbReference>
<proteinExistence type="predicted"/>
<dbReference type="Proteomes" id="UP000029577">
    <property type="component" value="Unassembled WGS sequence"/>
</dbReference>
<gene>
    <name evidence="2" type="ORF">HA49_16650</name>
</gene>
<name>A0A095VCD0_9GAMM</name>
<reference evidence="2" key="1">
    <citation type="submission" date="2014-12" db="EMBL/GenBank/DDBJ databases">
        <title>The draft genome of the Tatumella morbirosei type strain, LMG23360T isolated from pineapple rot.</title>
        <authorList>
            <person name="Smits T.H."/>
            <person name="Palmer M."/>
            <person name="Venter S.N."/>
            <person name="Duffy B."/>
            <person name="Steenkamp E.T."/>
            <person name="Chan W.Y."/>
            <person name="Coutinho T.A."/>
            <person name="Coetzee M.P."/>
            <person name="De Maayer P."/>
        </authorList>
    </citation>
    <scope>NUCLEOTIDE SEQUENCE [LARGE SCALE GENOMIC DNA]</scope>
    <source>
        <strain evidence="2">LMG 23360</strain>
    </source>
</reference>
<evidence type="ECO:0000313" key="2">
    <source>
        <dbReference type="EMBL" id="KGD72365.1"/>
    </source>
</evidence>
<comment type="caution">
    <text evidence="2">The sequence shown here is derived from an EMBL/GenBank/DDBJ whole genome shotgun (WGS) entry which is preliminary data.</text>
</comment>
<feature type="chain" id="PRO_5001919756" evidence="1">
    <location>
        <begin position="21"/>
        <end position="188"/>
    </location>
</feature>
<dbReference type="AlphaFoldDB" id="A0A095VCD0"/>
<keyword evidence="1" id="KW-0732">Signal</keyword>
<evidence type="ECO:0000313" key="3">
    <source>
        <dbReference type="Proteomes" id="UP000029577"/>
    </source>
</evidence>
<protein>
    <submittedName>
        <fullName evidence="2">Uncharacterized protein</fullName>
    </submittedName>
</protein>
<dbReference type="RefSeq" id="WP_038021903.1">
    <property type="nucleotide sequence ID" value="NZ_JPKR02000003.1"/>
</dbReference>
<dbReference type="SUPFAM" id="SSF48452">
    <property type="entry name" value="TPR-like"/>
    <property type="match status" value="1"/>
</dbReference>
<dbReference type="STRING" id="642227.HA49_16650"/>
<evidence type="ECO:0000256" key="1">
    <source>
        <dbReference type="SAM" id="SignalP"/>
    </source>
</evidence>
<sequence>MSIKKLLIPALFILTPGVYAESSQDLSTITASGLVREYIMSDDKSSKTLAMKQLNQLYKDNPENINILRMYSGILASSGEYREAINIISIYNLGHSEPSFMLSECLLKDRTGDYDPECYNKVIKLKTSLNAKDIDYLMALFMTHHQNFKNEKSIYMQGRDDNQDLDIFDLSKQDVLKILYPDKQENKP</sequence>
<dbReference type="OrthoDB" id="6630955at2"/>